<feature type="region of interest" description="Disordered" evidence="1">
    <location>
        <begin position="85"/>
        <end position="128"/>
    </location>
</feature>
<dbReference type="AlphaFoldDB" id="A0A9Q0EWW4"/>
<proteinExistence type="predicted"/>
<reference evidence="2" key="1">
    <citation type="submission" date="2022-07" db="EMBL/GenBank/DDBJ databases">
        <title>Chromosome-level genome of Muraenolepis orangiensis.</title>
        <authorList>
            <person name="Kim J."/>
        </authorList>
    </citation>
    <scope>NUCLEOTIDE SEQUENCE</scope>
    <source>
        <strain evidence="2">KU_S4_2022</strain>
        <tissue evidence="2">Muscle</tissue>
    </source>
</reference>
<dbReference type="EMBL" id="JANIIK010000034">
    <property type="protein sequence ID" value="KAJ3614689.1"/>
    <property type="molecule type" value="Genomic_DNA"/>
</dbReference>
<evidence type="ECO:0000313" key="3">
    <source>
        <dbReference type="Proteomes" id="UP001148018"/>
    </source>
</evidence>
<accession>A0A9Q0EWW4</accession>
<organism evidence="2 3">
    <name type="scientific">Muraenolepis orangiensis</name>
    <name type="common">Patagonian moray cod</name>
    <dbReference type="NCBI Taxonomy" id="630683"/>
    <lineage>
        <taxon>Eukaryota</taxon>
        <taxon>Metazoa</taxon>
        <taxon>Chordata</taxon>
        <taxon>Craniata</taxon>
        <taxon>Vertebrata</taxon>
        <taxon>Euteleostomi</taxon>
        <taxon>Actinopterygii</taxon>
        <taxon>Neopterygii</taxon>
        <taxon>Teleostei</taxon>
        <taxon>Neoteleostei</taxon>
        <taxon>Acanthomorphata</taxon>
        <taxon>Zeiogadaria</taxon>
        <taxon>Gadariae</taxon>
        <taxon>Gadiformes</taxon>
        <taxon>Muraenolepidoidei</taxon>
        <taxon>Muraenolepididae</taxon>
        <taxon>Muraenolepis</taxon>
    </lineage>
</organism>
<sequence length="204" mass="22060">MGALMSQLLPFIHSTAVSQTVRRSHGYCPNTSGCTRGRHLSVFSQPGGGPCAPVQLAPAAAHLPGLRRSLPHPKVQQDHNVPRLRWQGSPKCQPGVTEPGAPVVGGTSRRGPVPWKRTGSQEHAKLTTTTDQLPGRCHLVLGGRRSPGRAADDRTHYRPPDLSDTPPRNLTNTFSTLLAKALTNTPPFRQAGRTRWITITYPGI</sequence>
<protein>
    <submittedName>
        <fullName evidence="2">Uncharacterized protein</fullName>
    </submittedName>
</protein>
<feature type="compositionally biased region" description="Basic and acidic residues" evidence="1">
    <location>
        <begin position="150"/>
        <end position="161"/>
    </location>
</feature>
<name>A0A9Q0EWW4_9TELE</name>
<comment type="caution">
    <text evidence="2">The sequence shown here is derived from an EMBL/GenBank/DDBJ whole genome shotgun (WGS) entry which is preliminary data.</text>
</comment>
<evidence type="ECO:0000256" key="1">
    <source>
        <dbReference type="SAM" id="MobiDB-lite"/>
    </source>
</evidence>
<feature type="region of interest" description="Disordered" evidence="1">
    <location>
        <begin position="142"/>
        <end position="169"/>
    </location>
</feature>
<keyword evidence="3" id="KW-1185">Reference proteome</keyword>
<gene>
    <name evidence="2" type="ORF">NHX12_018260</name>
</gene>
<evidence type="ECO:0000313" key="2">
    <source>
        <dbReference type="EMBL" id="KAJ3614689.1"/>
    </source>
</evidence>
<dbReference type="Proteomes" id="UP001148018">
    <property type="component" value="Unassembled WGS sequence"/>
</dbReference>